<evidence type="ECO:0000313" key="3">
    <source>
        <dbReference type="Proteomes" id="UP000026682"/>
    </source>
</evidence>
<evidence type="ECO:0000313" key="2">
    <source>
        <dbReference type="EMBL" id="KAK89410.1"/>
    </source>
</evidence>
<dbReference type="SUPFAM" id="SSF56801">
    <property type="entry name" value="Acetyl-CoA synthetase-like"/>
    <property type="match status" value="1"/>
</dbReference>
<organism evidence="2 3">
    <name type="scientific">Bordetella holmesii CDC-H585-BH</name>
    <dbReference type="NCBI Taxonomy" id="1331206"/>
    <lineage>
        <taxon>Bacteria</taxon>
        <taxon>Pseudomonadati</taxon>
        <taxon>Pseudomonadota</taxon>
        <taxon>Betaproteobacteria</taxon>
        <taxon>Burkholderiales</taxon>
        <taxon>Alcaligenaceae</taxon>
        <taxon>Bordetella</taxon>
    </lineage>
</organism>
<dbReference type="GO" id="GO:0016877">
    <property type="term" value="F:ligase activity, forming carbon-sulfur bonds"/>
    <property type="evidence" value="ECO:0007669"/>
    <property type="project" value="UniProtKB-ARBA"/>
</dbReference>
<dbReference type="AlphaFoldDB" id="A0A158M2E9"/>
<reference evidence="2 3" key="1">
    <citation type="submission" date="2014-03" db="EMBL/GenBank/DDBJ databases">
        <title>Genome sequence of Bordetella holmseii.</title>
        <authorList>
            <person name="Harvill E."/>
            <person name="Goodfield L.L."/>
            <person name="Ivanov Y."/>
            <person name="Meyer J.A."/>
            <person name="Newth C."/>
            <person name="Cassiday P."/>
            <person name="Tondella M.L."/>
            <person name="Liao P."/>
            <person name="Zimmerman J."/>
            <person name="Meert K."/>
            <person name="Wessel D."/>
            <person name="Berger J."/>
            <person name="Dean J.M."/>
            <person name="Holubkov R."/>
            <person name="Burr J."/>
            <person name="Liu T."/>
            <person name="Brinkac L.M."/>
            <person name="Sanka R."/>
            <person name="Kim M."/>
            <person name="Losada L."/>
        </authorList>
    </citation>
    <scope>NUCLEOTIDE SEQUENCE [LARGE SCALE GENOMIC DNA]</scope>
    <source>
        <strain evidence="2 3">CDC-H585-BH</strain>
    </source>
</reference>
<dbReference type="PANTHER" id="PTHR43767:SF10">
    <property type="entry name" value="SURFACTIN SYNTHASE SUBUNIT 1"/>
    <property type="match status" value="1"/>
</dbReference>
<feature type="domain" description="AMP-binding enzyme C-terminal" evidence="1">
    <location>
        <begin position="115"/>
        <end position="190"/>
    </location>
</feature>
<evidence type="ECO:0000259" key="1">
    <source>
        <dbReference type="Pfam" id="PF13193"/>
    </source>
</evidence>
<dbReference type="Gene3D" id="3.30.300.30">
    <property type="match status" value="1"/>
</dbReference>
<dbReference type="InterPro" id="IPR042099">
    <property type="entry name" value="ANL_N_sf"/>
</dbReference>
<dbReference type="PATRIC" id="fig|1331206.3.peg.2538"/>
<dbReference type="Proteomes" id="UP000026682">
    <property type="component" value="Unassembled WGS sequence"/>
</dbReference>
<dbReference type="InterPro" id="IPR045851">
    <property type="entry name" value="AMP-bd_C_sf"/>
</dbReference>
<accession>A0A158M2E9</accession>
<gene>
    <name evidence="2" type="ORF">L497_3324</name>
</gene>
<protein>
    <submittedName>
        <fullName evidence="2">AMP-binding enzyme C-terminal domain protein</fullName>
    </submittedName>
</protein>
<comment type="caution">
    <text evidence="2">The sequence shown here is derived from an EMBL/GenBank/DDBJ whole genome shotgun (WGS) entry which is preliminary data.</text>
</comment>
<dbReference type="PANTHER" id="PTHR43767">
    <property type="entry name" value="LONG-CHAIN-FATTY-ACID--COA LIGASE"/>
    <property type="match status" value="1"/>
</dbReference>
<dbReference type="InterPro" id="IPR050237">
    <property type="entry name" value="ATP-dep_AMP-bd_enzyme"/>
</dbReference>
<proteinExistence type="predicted"/>
<dbReference type="Gene3D" id="3.40.50.12780">
    <property type="entry name" value="N-terminal domain of ligase-like"/>
    <property type="match status" value="1"/>
</dbReference>
<name>A0A158M2E9_9BORD</name>
<dbReference type="Pfam" id="PF13193">
    <property type="entry name" value="AMP-binding_C"/>
    <property type="match status" value="1"/>
</dbReference>
<dbReference type="InterPro" id="IPR025110">
    <property type="entry name" value="AMP-bd_C"/>
</dbReference>
<dbReference type="EMBL" id="JFZZ01000099">
    <property type="protein sequence ID" value="KAK89410.1"/>
    <property type="molecule type" value="Genomic_DNA"/>
</dbReference>
<sequence length="232" mass="25997">MTEIGIPCWTDHREALQVGSCGRVDEENFELAVLDVCDRPVPAGQVGEFAVRPRHPWTTMQGYLGMPEQTVQAWRNLWFHTGDCGYVDQSGAVYFVDRAKERIRRRAENISASDIEAAALLHPDIVESAAVGVDSGFEGDDDILLCVVPRPGVSMDYLALLRFLMAQLPHFMMPRFLCQMTALPRTVTGKLQRVSVKNTALSLELWDRKREGVNLRDLMDRPNAAEDARPAV</sequence>